<gene>
    <name evidence="1" type="ORF">MUG84_15495</name>
</gene>
<name>A0A9X1WSI6_9BACL</name>
<evidence type="ECO:0000313" key="2">
    <source>
        <dbReference type="Proteomes" id="UP001139347"/>
    </source>
</evidence>
<dbReference type="AlphaFoldDB" id="A0A9X1WSI6"/>
<protein>
    <submittedName>
        <fullName evidence="1">Uncharacterized protein</fullName>
    </submittedName>
</protein>
<proteinExistence type="predicted"/>
<dbReference type="Proteomes" id="UP001139347">
    <property type="component" value="Unassembled WGS sequence"/>
</dbReference>
<evidence type="ECO:0000313" key="1">
    <source>
        <dbReference type="EMBL" id="MCJ8013135.1"/>
    </source>
</evidence>
<dbReference type="EMBL" id="JALIRP010000006">
    <property type="protein sequence ID" value="MCJ8013135.1"/>
    <property type="molecule type" value="Genomic_DNA"/>
</dbReference>
<comment type="caution">
    <text evidence="1">The sequence shown here is derived from an EMBL/GenBank/DDBJ whole genome shotgun (WGS) entry which is preliminary data.</text>
</comment>
<keyword evidence="2" id="KW-1185">Reference proteome</keyword>
<reference evidence="1" key="1">
    <citation type="submission" date="2022-04" db="EMBL/GenBank/DDBJ databases">
        <title>Paenibacillus mangrovi sp. nov., a novel endophytic bacterium isolated from bark of Kandelia candel.</title>
        <authorList>
            <person name="Tuo L."/>
        </authorList>
    </citation>
    <scope>NUCLEOTIDE SEQUENCE</scope>
    <source>
        <strain evidence="1">KQZ6P-2</strain>
    </source>
</reference>
<accession>A0A9X1WSI6</accession>
<organism evidence="1 2">
    <name type="scientific">Paenibacillus mangrovi</name>
    <dbReference type="NCBI Taxonomy" id="2931978"/>
    <lineage>
        <taxon>Bacteria</taxon>
        <taxon>Bacillati</taxon>
        <taxon>Bacillota</taxon>
        <taxon>Bacilli</taxon>
        <taxon>Bacillales</taxon>
        <taxon>Paenibacillaceae</taxon>
        <taxon>Paenibacillus</taxon>
    </lineage>
</organism>
<sequence length="94" mass="10890">MSYRPVIANMKEASSNEQSGLYEFIVNLADGTVCRVFYSRFPEWKMTNISRLQKTPCPVCRKDFICRCIESYKGELTQQIEENQWIDKALAAAK</sequence>
<dbReference type="RefSeq" id="WP_244726209.1">
    <property type="nucleotide sequence ID" value="NZ_JALIRP010000006.1"/>
</dbReference>